<comment type="cofactor">
    <cofactor evidence="6">
        <name>Zn(2+)</name>
        <dbReference type="ChEBI" id="CHEBI:29105"/>
    </cofactor>
    <text evidence="6">Binds 1 zinc ion per subunit.</text>
</comment>
<keyword evidence="5 6" id="KW-0482">Metalloprotease</keyword>
<dbReference type="GO" id="GO:0006515">
    <property type="term" value="P:protein quality control for misfolded or incompletely synthesized proteins"/>
    <property type="evidence" value="ECO:0007669"/>
    <property type="project" value="TreeGrafter"/>
</dbReference>
<gene>
    <name evidence="8" type="ORF">P691DRAFT_677598</name>
</gene>
<keyword evidence="9" id="KW-1185">Reference proteome</keyword>
<dbReference type="GO" id="GO:0046872">
    <property type="term" value="F:metal ion binding"/>
    <property type="evidence" value="ECO:0007669"/>
    <property type="project" value="UniProtKB-KW"/>
</dbReference>
<reference evidence="8" key="1">
    <citation type="submission" date="2020-11" db="EMBL/GenBank/DDBJ databases">
        <authorList>
            <consortium name="DOE Joint Genome Institute"/>
            <person name="Ahrendt S."/>
            <person name="Riley R."/>
            <person name="Andreopoulos W."/>
            <person name="Labutti K."/>
            <person name="Pangilinan J."/>
            <person name="Ruiz-Duenas F.J."/>
            <person name="Barrasa J.M."/>
            <person name="Sanchez-Garcia M."/>
            <person name="Camarero S."/>
            <person name="Miyauchi S."/>
            <person name="Serrano A."/>
            <person name="Linde D."/>
            <person name="Babiker R."/>
            <person name="Drula E."/>
            <person name="Ayuso-Fernandez I."/>
            <person name="Pacheco R."/>
            <person name="Padilla G."/>
            <person name="Ferreira P."/>
            <person name="Barriuso J."/>
            <person name="Kellner H."/>
            <person name="Castanera R."/>
            <person name="Alfaro M."/>
            <person name="Ramirez L."/>
            <person name="Pisabarro A.G."/>
            <person name="Kuo A."/>
            <person name="Tritt A."/>
            <person name="Lipzen A."/>
            <person name="He G."/>
            <person name="Yan M."/>
            <person name="Ng V."/>
            <person name="Cullen D."/>
            <person name="Martin F."/>
            <person name="Rosso M.-N."/>
            <person name="Henrissat B."/>
            <person name="Hibbett D."/>
            <person name="Martinez A.T."/>
            <person name="Grigoriev I.V."/>
        </authorList>
    </citation>
    <scope>NUCLEOTIDE SEQUENCE</scope>
    <source>
        <strain evidence="8">MF-IS2</strain>
    </source>
</reference>
<accession>A0A9P5X4R3</accession>
<keyword evidence="4 6" id="KW-0862">Zinc</keyword>
<evidence type="ECO:0000256" key="5">
    <source>
        <dbReference type="ARBA" id="ARBA00023049"/>
    </source>
</evidence>
<dbReference type="GO" id="GO:0004222">
    <property type="term" value="F:metalloendopeptidase activity"/>
    <property type="evidence" value="ECO:0007669"/>
    <property type="project" value="InterPro"/>
</dbReference>
<evidence type="ECO:0000256" key="4">
    <source>
        <dbReference type="ARBA" id="ARBA00022833"/>
    </source>
</evidence>
<dbReference type="EMBL" id="MU151376">
    <property type="protein sequence ID" value="KAF9444437.1"/>
    <property type="molecule type" value="Genomic_DNA"/>
</dbReference>
<organism evidence="8 9">
    <name type="scientific">Macrolepiota fuliginosa MF-IS2</name>
    <dbReference type="NCBI Taxonomy" id="1400762"/>
    <lineage>
        <taxon>Eukaryota</taxon>
        <taxon>Fungi</taxon>
        <taxon>Dikarya</taxon>
        <taxon>Basidiomycota</taxon>
        <taxon>Agaricomycotina</taxon>
        <taxon>Agaricomycetes</taxon>
        <taxon>Agaricomycetidae</taxon>
        <taxon>Agaricales</taxon>
        <taxon>Agaricineae</taxon>
        <taxon>Agaricaceae</taxon>
        <taxon>Macrolepiota</taxon>
    </lineage>
</organism>
<protein>
    <recommendedName>
        <fullName evidence="7">Peptidase M48 domain-containing protein</fullName>
    </recommendedName>
</protein>
<keyword evidence="1 6" id="KW-0645">Protease</keyword>
<evidence type="ECO:0000313" key="8">
    <source>
        <dbReference type="EMBL" id="KAF9444437.1"/>
    </source>
</evidence>
<dbReference type="Pfam" id="PF01435">
    <property type="entry name" value="Peptidase_M48"/>
    <property type="match status" value="1"/>
</dbReference>
<name>A0A9P5X4R3_9AGAR</name>
<dbReference type="OrthoDB" id="7464992at2759"/>
<sequence>MSRSTFPRHFHPTTLKHKQYIRFSDSPHNGGKRHHPLDWRQWDRWKVGASVVALGGVYYVTHLEQVPETGRWRFMNMSSQSEEKFGEVSRNELKQGLAGKTLPPEHPLSIHVRRVASRILKHSNLGYVRGETRTIPEPSIGFDNEVWTPSDDYGASVRNTYGPEKEWDVIVVNDNKVINAMASPGVILVFTGLLPICQDEQGLAAVLSHEIGHVVARHMTERISSQFLYLAFYAAIQLVLGIDWNISRLFKTYLLELPNTRTQEYEADLIGLRLMSRACYDPVAAPQMFERLGRVEAKLGSRAGNDFFYTHPSSEHRTKKLEEVLPEAYAILAANPECATMRDQLEQFREQSREIRVTGQGGIEFV</sequence>
<dbReference type="AlphaFoldDB" id="A0A9P5X4R3"/>
<proteinExistence type="inferred from homology"/>
<dbReference type="PANTHER" id="PTHR22726:SF1">
    <property type="entry name" value="METALLOENDOPEPTIDASE OMA1, MITOCHONDRIAL"/>
    <property type="match status" value="1"/>
</dbReference>
<evidence type="ECO:0000259" key="7">
    <source>
        <dbReference type="Pfam" id="PF01435"/>
    </source>
</evidence>
<comment type="similarity">
    <text evidence="6">Belongs to the peptidase M48 family.</text>
</comment>
<dbReference type="GO" id="GO:0034982">
    <property type="term" value="P:mitochondrial protein processing"/>
    <property type="evidence" value="ECO:0007669"/>
    <property type="project" value="TreeGrafter"/>
</dbReference>
<evidence type="ECO:0000256" key="6">
    <source>
        <dbReference type="RuleBase" id="RU003983"/>
    </source>
</evidence>
<dbReference type="Gene3D" id="3.30.2010.10">
    <property type="entry name" value="Metalloproteases ('zincins'), catalytic domain"/>
    <property type="match status" value="1"/>
</dbReference>
<evidence type="ECO:0000313" key="9">
    <source>
        <dbReference type="Proteomes" id="UP000807342"/>
    </source>
</evidence>
<comment type="caution">
    <text evidence="8">The sequence shown here is derived from an EMBL/GenBank/DDBJ whole genome shotgun (WGS) entry which is preliminary data.</text>
</comment>
<keyword evidence="2" id="KW-0479">Metal-binding</keyword>
<dbReference type="InterPro" id="IPR051156">
    <property type="entry name" value="Mito/Outer_Membr_Metalloprot"/>
</dbReference>
<dbReference type="InterPro" id="IPR001915">
    <property type="entry name" value="Peptidase_M48"/>
</dbReference>
<evidence type="ECO:0000256" key="1">
    <source>
        <dbReference type="ARBA" id="ARBA00022670"/>
    </source>
</evidence>
<evidence type="ECO:0000256" key="3">
    <source>
        <dbReference type="ARBA" id="ARBA00022801"/>
    </source>
</evidence>
<feature type="domain" description="Peptidase M48" evidence="7">
    <location>
        <begin position="163"/>
        <end position="323"/>
    </location>
</feature>
<evidence type="ECO:0000256" key="2">
    <source>
        <dbReference type="ARBA" id="ARBA00022723"/>
    </source>
</evidence>
<dbReference type="PANTHER" id="PTHR22726">
    <property type="entry name" value="METALLOENDOPEPTIDASE OMA1"/>
    <property type="match status" value="1"/>
</dbReference>
<dbReference type="CDD" id="cd07331">
    <property type="entry name" value="M48C_Oma1_like"/>
    <property type="match status" value="1"/>
</dbReference>
<dbReference type="Proteomes" id="UP000807342">
    <property type="component" value="Unassembled WGS sequence"/>
</dbReference>
<keyword evidence="3 6" id="KW-0378">Hydrolase</keyword>
<dbReference type="GO" id="GO:0005743">
    <property type="term" value="C:mitochondrial inner membrane"/>
    <property type="evidence" value="ECO:0007669"/>
    <property type="project" value="TreeGrafter"/>
</dbReference>